<protein>
    <submittedName>
        <fullName evidence="3">Uncharacterized protein</fullName>
    </submittedName>
</protein>
<evidence type="ECO:0000256" key="1">
    <source>
        <dbReference type="SAM" id="Coils"/>
    </source>
</evidence>
<reference evidence="4" key="1">
    <citation type="submission" date="2016-05" db="EMBL/GenBank/DDBJ databases">
        <title>Whole genome shotgun sequencing of cultured foodborne pathogen.</title>
        <authorList>
            <person name="Zheng J."/>
            <person name="Timme R."/>
            <person name="Allard M."/>
            <person name="Strain E."/>
            <person name="Luo Y."/>
            <person name="Brown E."/>
        </authorList>
    </citation>
    <scope>NUCLEOTIDE SEQUENCE [LARGE SCALE GENOMIC DNA]</scope>
    <source>
        <strain evidence="4">CFSAN034343</strain>
    </source>
</reference>
<sequence>MPKTTKQQETVTGLDDKPIELDFDAPTDERLSAYISQVLGQEGEDVDKDKMRELFEQLLADYKQSEERVIDEFGGDYDELEDNIVEYRKELEALLNE</sequence>
<dbReference type="EMBL" id="LYND01000129">
    <property type="protein sequence ID" value="ODA08455.1"/>
    <property type="molecule type" value="Genomic_DNA"/>
</dbReference>
<evidence type="ECO:0000313" key="4">
    <source>
        <dbReference type="Proteomes" id="UP000094974"/>
    </source>
</evidence>
<gene>
    <name evidence="3" type="ORF">A7312_03325</name>
</gene>
<keyword evidence="1" id="KW-0175">Coiled coil</keyword>
<feature type="region of interest" description="Disordered" evidence="2">
    <location>
        <begin position="1"/>
        <end position="21"/>
    </location>
</feature>
<feature type="compositionally biased region" description="Polar residues" evidence="2">
    <location>
        <begin position="1"/>
        <end position="11"/>
    </location>
</feature>
<evidence type="ECO:0000256" key="2">
    <source>
        <dbReference type="SAM" id="MobiDB-lite"/>
    </source>
</evidence>
<comment type="caution">
    <text evidence="3">The sequence shown here is derived from an EMBL/GenBank/DDBJ whole genome shotgun (WGS) entry which is preliminary data.</text>
</comment>
<name>A0ABX2ZBU2_PAEPO</name>
<proteinExistence type="predicted"/>
<accession>A0ABX2ZBU2</accession>
<keyword evidence="4" id="KW-1185">Reference proteome</keyword>
<evidence type="ECO:0000313" key="3">
    <source>
        <dbReference type="EMBL" id="ODA08455.1"/>
    </source>
</evidence>
<dbReference type="Proteomes" id="UP000094974">
    <property type="component" value="Unassembled WGS sequence"/>
</dbReference>
<feature type="coiled-coil region" evidence="1">
    <location>
        <begin position="48"/>
        <end position="97"/>
    </location>
</feature>
<dbReference type="RefSeq" id="WP_068939737.1">
    <property type="nucleotide sequence ID" value="NZ_LYND01000129.1"/>
</dbReference>
<organism evidence="3 4">
    <name type="scientific">Paenibacillus polymyxa</name>
    <name type="common">Bacillus polymyxa</name>
    <dbReference type="NCBI Taxonomy" id="1406"/>
    <lineage>
        <taxon>Bacteria</taxon>
        <taxon>Bacillati</taxon>
        <taxon>Bacillota</taxon>
        <taxon>Bacilli</taxon>
        <taxon>Bacillales</taxon>
        <taxon>Paenibacillaceae</taxon>
        <taxon>Paenibacillus</taxon>
    </lineage>
</organism>